<keyword evidence="8" id="KW-0997">Cell inner membrane</keyword>
<keyword evidence="11" id="KW-1185">Reference proteome</keyword>
<dbReference type="InterPro" id="IPR026034">
    <property type="entry name" value="MreD_proteobac"/>
</dbReference>
<evidence type="ECO:0000256" key="3">
    <source>
        <dbReference type="ARBA" id="ARBA00022475"/>
    </source>
</evidence>
<keyword evidence="3 8" id="KW-1003">Cell membrane</keyword>
<comment type="function">
    <text evidence="8">Involved in formation of the rod shape of the cell. May also contribute to regulation of formation of penicillin-binding proteins.</text>
</comment>
<organism evidence="10 11">
    <name type="scientific">Alloalcanivorax marinus</name>
    <dbReference type="NCBI Taxonomy" id="1177169"/>
    <lineage>
        <taxon>Bacteria</taxon>
        <taxon>Pseudomonadati</taxon>
        <taxon>Pseudomonadota</taxon>
        <taxon>Gammaproteobacteria</taxon>
        <taxon>Oceanospirillales</taxon>
        <taxon>Alcanivoracaceae</taxon>
        <taxon>Alloalcanivorax</taxon>
    </lineage>
</organism>
<evidence type="ECO:0000256" key="2">
    <source>
        <dbReference type="ARBA" id="ARBA00007776"/>
    </source>
</evidence>
<feature type="transmembrane region" description="Helical" evidence="9">
    <location>
        <begin position="70"/>
        <end position="90"/>
    </location>
</feature>
<comment type="similarity">
    <text evidence="2 8">Belongs to the MreD family.</text>
</comment>
<reference evidence="10" key="1">
    <citation type="submission" date="2021-10" db="EMBL/GenBank/DDBJ databases">
        <title>The diversity and Nitrogen Metabolism of Culturable Nitrate-Utilizing Bacteria Within the Oxygen Minimum Zone of the Changjiang (Yangtze River)Estuary.</title>
        <authorList>
            <person name="Zhang D."/>
            <person name="Zheng J."/>
            <person name="Liu S."/>
            <person name="He W."/>
        </authorList>
    </citation>
    <scope>NUCLEOTIDE SEQUENCE</scope>
    <source>
        <strain evidence="10">FXH-223</strain>
    </source>
</reference>
<dbReference type="EMBL" id="JAJGNA010000005">
    <property type="protein sequence ID" value="MCC4308231.1"/>
    <property type="molecule type" value="Genomic_DNA"/>
</dbReference>
<evidence type="ECO:0000256" key="4">
    <source>
        <dbReference type="ARBA" id="ARBA00022692"/>
    </source>
</evidence>
<name>A0A9Q3ULJ2_9GAMM</name>
<evidence type="ECO:0000256" key="6">
    <source>
        <dbReference type="ARBA" id="ARBA00022989"/>
    </source>
</evidence>
<keyword evidence="5 8" id="KW-0133">Cell shape</keyword>
<proteinExistence type="inferred from homology"/>
<dbReference type="PANTHER" id="PTHR37484">
    <property type="entry name" value="ROD SHAPE-DETERMINING PROTEIN MRED"/>
    <property type="match status" value="1"/>
</dbReference>
<dbReference type="RefSeq" id="WP_228233492.1">
    <property type="nucleotide sequence ID" value="NZ_ARXL01000103.1"/>
</dbReference>
<dbReference type="AlphaFoldDB" id="A0A9Q3ULJ2"/>
<dbReference type="Pfam" id="PF04093">
    <property type="entry name" value="MreD"/>
    <property type="match status" value="1"/>
</dbReference>
<dbReference type="PIRSF" id="PIRSF018472">
    <property type="entry name" value="MreD_proteobac"/>
    <property type="match status" value="1"/>
</dbReference>
<feature type="transmembrane region" description="Helical" evidence="9">
    <location>
        <begin position="135"/>
        <end position="158"/>
    </location>
</feature>
<evidence type="ECO:0000313" key="10">
    <source>
        <dbReference type="EMBL" id="MCC4308231.1"/>
    </source>
</evidence>
<evidence type="ECO:0000256" key="5">
    <source>
        <dbReference type="ARBA" id="ARBA00022960"/>
    </source>
</evidence>
<dbReference type="InterPro" id="IPR007227">
    <property type="entry name" value="Cell_shape_determining_MreD"/>
</dbReference>
<feature type="transmembrane region" description="Helical" evidence="9">
    <location>
        <begin position="42"/>
        <end position="64"/>
    </location>
</feature>
<comment type="caution">
    <text evidence="10">The sequence shown here is derived from an EMBL/GenBank/DDBJ whole genome shotgun (WGS) entry which is preliminary data.</text>
</comment>
<evidence type="ECO:0000256" key="7">
    <source>
        <dbReference type="ARBA" id="ARBA00023136"/>
    </source>
</evidence>
<protein>
    <recommendedName>
        <fullName evidence="8">Rod shape-determining protein MreD</fullName>
    </recommendedName>
</protein>
<keyword evidence="7 8" id="KW-0472">Membrane</keyword>
<keyword evidence="4 9" id="KW-0812">Transmembrane</keyword>
<evidence type="ECO:0000256" key="1">
    <source>
        <dbReference type="ARBA" id="ARBA00004651"/>
    </source>
</evidence>
<evidence type="ECO:0000256" key="8">
    <source>
        <dbReference type="PIRNR" id="PIRNR018472"/>
    </source>
</evidence>
<keyword evidence="6 9" id="KW-1133">Transmembrane helix</keyword>
<evidence type="ECO:0000256" key="9">
    <source>
        <dbReference type="SAM" id="Phobius"/>
    </source>
</evidence>
<feature type="transmembrane region" description="Helical" evidence="9">
    <location>
        <begin position="12"/>
        <end position="30"/>
    </location>
</feature>
<accession>A0A9Q3ULJ2</accession>
<comment type="subcellular location">
    <subcellularLocation>
        <location evidence="8">Cell inner membrane</location>
    </subcellularLocation>
    <subcellularLocation>
        <location evidence="1">Cell membrane</location>
        <topology evidence="1">Multi-pass membrane protein</topology>
    </subcellularLocation>
</comment>
<dbReference type="PANTHER" id="PTHR37484:SF1">
    <property type="entry name" value="ROD SHAPE-DETERMINING PROTEIN MRED"/>
    <property type="match status" value="1"/>
</dbReference>
<gene>
    <name evidence="10" type="primary">mreD</name>
    <name evidence="10" type="ORF">LL252_06565</name>
</gene>
<dbReference type="Proteomes" id="UP001108027">
    <property type="component" value="Unassembled WGS sequence"/>
</dbReference>
<sequence>MRLNSERPAGTGVILVTLVVAALLEVVPLSDTFNWVRPEWMLLVLLYWVLSLPHRIGVLWGFMVGLYQDVLVGTTLGQWALAYALGAYFMQAAYKRMRVFPLLQQSAVVFLLVGSAQLLAFLIQESVGRTFYPPYTILYSTAASAVIWRPLCGVLRWVQLRFLVR</sequence>
<dbReference type="NCBIfam" id="TIGR03426">
    <property type="entry name" value="shape_MreD"/>
    <property type="match status" value="1"/>
</dbReference>
<dbReference type="GO" id="GO:0005886">
    <property type="term" value="C:plasma membrane"/>
    <property type="evidence" value="ECO:0007669"/>
    <property type="project" value="UniProtKB-SubCell"/>
</dbReference>
<evidence type="ECO:0000313" key="11">
    <source>
        <dbReference type="Proteomes" id="UP001108027"/>
    </source>
</evidence>
<feature type="transmembrane region" description="Helical" evidence="9">
    <location>
        <begin position="102"/>
        <end position="123"/>
    </location>
</feature>
<dbReference type="GO" id="GO:0008360">
    <property type="term" value="P:regulation of cell shape"/>
    <property type="evidence" value="ECO:0007669"/>
    <property type="project" value="UniProtKB-UniRule"/>
</dbReference>